<keyword evidence="3 8" id="KW-1134">Transmembrane beta strand</keyword>
<evidence type="ECO:0000256" key="7">
    <source>
        <dbReference type="ARBA" id="ARBA00023237"/>
    </source>
</evidence>
<dbReference type="AlphaFoldDB" id="A0A5B8UF28"/>
<keyword evidence="5 9" id="KW-0798">TonB box</keyword>
<evidence type="ECO:0000256" key="5">
    <source>
        <dbReference type="ARBA" id="ARBA00023077"/>
    </source>
</evidence>
<dbReference type="InterPro" id="IPR023997">
    <property type="entry name" value="TonB-dep_OMP_SusC/RagA_CS"/>
</dbReference>
<dbReference type="InterPro" id="IPR036942">
    <property type="entry name" value="Beta-barrel_TonB_sf"/>
</dbReference>
<dbReference type="Gene3D" id="2.170.130.10">
    <property type="entry name" value="TonB-dependent receptor, plug domain"/>
    <property type="match status" value="1"/>
</dbReference>
<gene>
    <name evidence="12" type="ORF">FSB75_02090</name>
</gene>
<dbReference type="Pfam" id="PF07715">
    <property type="entry name" value="Plug"/>
    <property type="match status" value="1"/>
</dbReference>
<dbReference type="Proteomes" id="UP000321204">
    <property type="component" value="Chromosome"/>
</dbReference>
<evidence type="ECO:0000256" key="3">
    <source>
        <dbReference type="ARBA" id="ARBA00022452"/>
    </source>
</evidence>
<keyword evidence="6 8" id="KW-0472">Membrane</keyword>
<keyword evidence="7 8" id="KW-0998">Cell outer membrane</keyword>
<evidence type="ECO:0000256" key="6">
    <source>
        <dbReference type="ARBA" id="ARBA00023136"/>
    </source>
</evidence>
<keyword evidence="4 8" id="KW-0812">Transmembrane</keyword>
<keyword evidence="13" id="KW-1185">Reference proteome</keyword>
<dbReference type="SUPFAM" id="SSF56935">
    <property type="entry name" value="Porins"/>
    <property type="match status" value="1"/>
</dbReference>
<dbReference type="Gene3D" id="2.60.40.1120">
    <property type="entry name" value="Carboxypeptidase-like, regulatory domain"/>
    <property type="match status" value="1"/>
</dbReference>
<dbReference type="EMBL" id="CP042433">
    <property type="protein sequence ID" value="QEC54739.1"/>
    <property type="molecule type" value="Genomic_DNA"/>
</dbReference>
<organism evidence="12 13">
    <name type="scientific">Flavisolibacter ginsenosidimutans</name>
    <dbReference type="NCBI Taxonomy" id="661481"/>
    <lineage>
        <taxon>Bacteria</taxon>
        <taxon>Pseudomonadati</taxon>
        <taxon>Bacteroidota</taxon>
        <taxon>Chitinophagia</taxon>
        <taxon>Chitinophagales</taxon>
        <taxon>Chitinophagaceae</taxon>
        <taxon>Flavisolibacter</taxon>
    </lineage>
</organism>
<dbReference type="InterPro" id="IPR008969">
    <property type="entry name" value="CarboxyPept-like_regulatory"/>
</dbReference>
<dbReference type="SUPFAM" id="SSF49464">
    <property type="entry name" value="Carboxypeptidase regulatory domain-like"/>
    <property type="match status" value="1"/>
</dbReference>
<evidence type="ECO:0000313" key="12">
    <source>
        <dbReference type="EMBL" id="QEC54739.1"/>
    </source>
</evidence>
<feature type="domain" description="TonB-dependent receptor plug" evidence="11">
    <location>
        <begin position="194"/>
        <end position="319"/>
    </location>
</feature>
<evidence type="ECO:0000256" key="9">
    <source>
        <dbReference type="RuleBase" id="RU003357"/>
    </source>
</evidence>
<sequence>MLLQHACDYFIFFERVSLMVKCLHCLLLLRNQLILMNVFFLTIHKLSTKKKKCVKATLRVKKTVIWILNSKIIAAMRRFNLQKLAVCAMLFLLCSFQQLLAQNKTISGTVTDQTGKGVPGVTVTVKGTKTATQTDANGSYRIAAPDNATLVFTSVGFESQELAVAGRTSFDVPMTATNANLSEVVVTGYSTARRRDVTGAISSVQAKDFNKGVISTPEVLLQNKVPGLQITTNNGQPGSATTVKIRGNNSIRAVNNPLYVIDGVPLDGRSARPNFGNAFGSTPDASPLIFFNPNDIQRIDVLKDAASAAIYGSRGANGVIAITTKTGTSGPPRLEFSTSVGWNAGLMKRFAVLNASQFKSALSKYSISGQDFGGNVDAMKEIKNNRLTQNYNIAFSGGGENGRFRASFLASEINGYIKNSTLDKYVGNFSGQYQFLDKKLTLIFHLTAGHTTESLVPVANTSGSTGNIVSSLLQWNPTSAFTNANGSFYYPANGSGNPVALLAGFSDIAHVNSVLGNISASYKILDNLEYRFVYAVNNSVGDRYTNIYGFLQGYSGLSGSGAAAIGNAKLTSQLFDHILQYRKELTSKINFDALAGYEYWTTHYQNGNVSAQGFNTNLTGLTGIPYTSTLQNGNTQNPPAIFVDPKAEIQSVFGQVNFNYASKYYLTGTFRRDGSSRFGKNNKYGNFPSVGVRWAINNEEFMKSSTLFSNLSLRASYGITGNQEFPSGASQEQFAFFSYNNAGQINVANPDLKWEQTKAYDIGVEFTTRKGRISGTFDYYNKNTSNILFQSTAIQPAPASIYFINLPANLINKGVEASLTVGVIDTKNLTWDITGFYAHNTNKLTKFTQNGKDIQIITGQINGQGVSGTLSQVITNNFPVNEYYLKPFQGFDQNGNQTYGANPVYAGNPNPTNSFGVSTTLNYKKFGLVINGGGESGYMIYNNTATSVTNISGIANGRNIDLNAYNSAEKPTSPVAANTRFLESGNYFKLRNATISYRVGDLGRYVKSLNAYVTGNNLFVLTKFSGFDPEVNIDKSSNNYPSRSIEYIPYPTARTVTVGVNFSLQ</sequence>
<protein>
    <submittedName>
        <fullName evidence="12">SusC/RagA family TonB-linked outer membrane protein</fullName>
    </submittedName>
</protein>
<dbReference type="KEGG" id="fgg:FSB75_02090"/>
<dbReference type="OrthoDB" id="9768177at2"/>
<name>A0A5B8UF28_9BACT</name>
<dbReference type="InterPro" id="IPR039426">
    <property type="entry name" value="TonB-dep_rcpt-like"/>
</dbReference>
<dbReference type="NCBIfam" id="TIGR04057">
    <property type="entry name" value="SusC_RagA_signa"/>
    <property type="match status" value="1"/>
</dbReference>
<dbReference type="GO" id="GO:0009279">
    <property type="term" value="C:cell outer membrane"/>
    <property type="evidence" value="ECO:0007669"/>
    <property type="project" value="UniProtKB-SubCell"/>
</dbReference>
<dbReference type="PROSITE" id="PS52016">
    <property type="entry name" value="TONB_DEPENDENT_REC_3"/>
    <property type="match status" value="1"/>
</dbReference>
<keyword evidence="2 8" id="KW-0813">Transport</keyword>
<dbReference type="InterPro" id="IPR023996">
    <property type="entry name" value="TonB-dep_OMP_SusC/RagA"/>
</dbReference>
<evidence type="ECO:0000313" key="13">
    <source>
        <dbReference type="Proteomes" id="UP000321204"/>
    </source>
</evidence>
<evidence type="ECO:0000259" key="11">
    <source>
        <dbReference type="Pfam" id="PF07715"/>
    </source>
</evidence>
<evidence type="ECO:0000259" key="10">
    <source>
        <dbReference type="Pfam" id="PF00593"/>
    </source>
</evidence>
<accession>A0A5B8UF28</accession>
<dbReference type="Pfam" id="PF13715">
    <property type="entry name" value="CarbopepD_reg_2"/>
    <property type="match status" value="1"/>
</dbReference>
<evidence type="ECO:0000256" key="2">
    <source>
        <dbReference type="ARBA" id="ARBA00022448"/>
    </source>
</evidence>
<dbReference type="InterPro" id="IPR000531">
    <property type="entry name" value="Beta-barrel_TonB"/>
</dbReference>
<feature type="domain" description="TonB-dependent receptor-like beta-barrel" evidence="10">
    <location>
        <begin position="474"/>
        <end position="1018"/>
    </location>
</feature>
<reference evidence="12 13" key="1">
    <citation type="journal article" date="2015" name="Int. J. Syst. Evol. Microbiol.">
        <title>Flavisolibacter ginsenosidimutans sp. nov., with ginsenoside-converting activity isolated from soil used for cultivating ginseng.</title>
        <authorList>
            <person name="Zhao Y."/>
            <person name="Liu Q."/>
            <person name="Kang M.S."/>
            <person name="Jin F."/>
            <person name="Yu H."/>
            <person name="Im W.T."/>
        </authorList>
    </citation>
    <scope>NUCLEOTIDE SEQUENCE [LARGE SCALE GENOMIC DNA]</scope>
    <source>
        <strain evidence="12 13">Gsoil 636</strain>
    </source>
</reference>
<evidence type="ECO:0000256" key="1">
    <source>
        <dbReference type="ARBA" id="ARBA00004571"/>
    </source>
</evidence>
<evidence type="ECO:0000256" key="8">
    <source>
        <dbReference type="PROSITE-ProRule" id="PRU01360"/>
    </source>
</evidence>
<comment type="similarity">
    <text evidence="8 9">Belongs to the TonB-dependent receptor family.</text>
</comment>
<dbReference type="Gene3D" id="2.40.170.20">
    <property type="entry name" value="TonB-dependent receptor, beta-barrel domain"/>
    <property type="match status" value="1"/>
</dbReference>
<dbReference type="NCBIfam" id="TIGR04056">
    <property type="entry name" value="OMP_RagA_SusC"/>
    <property type="match status" value="1"/>
</dbReference>
<dbReference type="Pfam" id="PF00593">
    <property type="entry name" value="TonB_dep_Rec_b-barrel"/>
    <property type="match status" value="1"/>
</dbReference>
<evidence type="ECO:0000256" key="4">
    <source>
        <dbReference type="ARBA" id="ARBA00022692"/>
    </source>
</evidence>
<comment type="subcellular location">
    <subcellularLocation>
        <location evidence="1 8">Cell outer membrane</location>
        <topology evidence="1 8">Multi-pass membrane protein</topology>
    </subcellularLocation>
</comment>
<dbReference type="InterPro" id="IPR037066">
    <property type="entry name" value="Plug_dom_sf"/>
</dbReference>
<dbReference type="InterPro" id="IPR012910">
    <property type="entry name" value="Plug_dom"/>
</dbReference>
<proteinExistence type="inferred from homology"/>